<evidence type="ECO:0000313" key="5">
    <source>
        <dbReference type="EMBL" id="KAH0939341.1"/>
    </source>
</evidence>
<dbReference type="InterPro" id="IPR012340">
    <property type="entry name" value="NA-bd_OB-fold"/>
</dbReference>
<proteinExistence type="inferred from homology"/>
<comment type="similarity">
    <text evidence="2">Belongs to the bacterial ribosomal protein bS16 family.</text>
</comment>
<gene>
    <name evidence="5" type="ORF">HID58_006802</name>
</gene>
<evidence type="ECO:0000256" key="4">
    <source>
        <dbReference type="ARBA" id="ARBA00023274"/>
    </source>
</evidence>
<dbReference type="Proteomes" id="UP000824890">
    <property type="component" value="Unassembled WGS sequence"/>
</dbReference>
<evidence type="ECO:0000256" key="3">
    <source>
        <dbReference type="ARBA" id="ARBA00022980"/>
    </source>
</evidence>
<dbReference type="SUPFAM" id="SSF54565">
    <property type="entry name" value="Ribosomal protein S16"/>
    <property type="match status" value="1"/>
</dbReference>
<evidence type="ECO:0000256" key="1">
    <source>
        <dbReference type="ARBA" id="ARBA00004229"/>
    </source>
</evidence>
<comment type="caution">
    <text evidence="5">The sequence shown here is derived from an EMBL/GenBank/DDBJ whole genome shotgun (WGS) entry which is preliminary data.</text>
</comment>
<evidence type="ECO:0000256" key="2">
    <source>
        <dbReference type="ARBA" id="ARBA00006668"/>
    </source>
</evidence>
<keyword evidence="3" id="KW-0689">Ribosomal protein</keyword>
<evidence type="ECO:0000313" key="6">
    <source>
        <dbReference type="Proteomes" id="UP000824890"/>
    </source>
</evidence>
<dbReference type="Gene3D" id="3.30.1320.10">
    <property type="match status" value="1"/>
</dbReference>
<organism evidence="5 6">
    <name type="scientific">Brassica napus</name>
    <name type="common">Rape</name>
    <dbReference type="NCBI Taxonomy" id="3708"/>
    <lineage>
        <taxon>Eukaryota</taxon>
        <taxon>Viridiplantae</taxon>
        <taxon>Streptophyta</taxon>
        <taxon>Embryophyta</taxon>
        <taxon>Tracheophyta</taxon>
        <taxon>Spermatophyta</taxon>
        <taxon>Magnoliopsida</taxon>
        <taxon>eudicotyledons</taxon>
        <taxon>Gunneridae</taxon>
        <taxon>Pentapetalae</taxon>
        <taxon>rosids</taxon>
        <taxon>malvids</taxon>
        <taxon>Brassicales</taxon>
        <taxon>Brassicaceae</taxon>
        <taxon>Brassiceae</taxon>
        <taxon>Brassica</taxon>
    </lineage>
</organism>
<dbReference type="Gene3D" id="2.40.50.140">
    <property type="entry name" value="Nucleic acid-binding proteins"/>
    <property type="match status" value="1"/>
</dbReference>
<dbReference type="EMBL" id="JAGKQM010000002">
    <property type="protein sequence ID" value="KAH0939341.1"/>
    <property type="molecule type" value="Genomic_DNA"/>
</dbReference>
<reference evidence="5 6" key="1">
    <citation type="submission" date="2021-05" db="EMBL/GenBank/DDBJ databases">
        <title>Genome Assembly of Synthetic Allotetraploid Brassica napus Reveals Homoeologous Exchanges between Subgenomes.</title>
        <authorList>
            <person name="Davis J.T."/>
        </authorList>
    </citation>
    <scope>NUCLEOTIDE SEQUENCE [LARGE SCALE GENOMIC DNA]</scope>
    <source>
        <strain evidence="6">cv. Da-Ae</strain>
        <tissue evidence="5">Seedling</tissue>
    </source>
</reference>
<name>A0ABQ8ECJ5_BRANA</name>
<dbReference type="Pfam" id="PF00886">
    <property type="entry name" value="Ribosomal_S16"/>
    <property type="match status" value="1"/>
</dbReference>
<sequence length="463" mass="52829">MTETDLPLIPLIGASTMCFQCDPYASEVVRLLRINRGHPSHPRRTHAFLHRFFFVFVMYAPKVFFSDLKSGKCSSVVEARLLRSWEAKNVKRDGELMWVDMLLIDVNATMMQVTINANRLSRFRSKLAAGTMYTVSGFDAAAMRDFLVSSFDLKRFYLWLHAPIIETRMQEPTLFRVMAADSRSPRDGKHIEVLGYFNPLPGQDGGKRMGLKFYRINVQEFMVFFVRLNSWSTNTTENNQNFRFVDSPVAIRFTQIPKLDKIAETMNPLHVEFFRFSDYEQLILLTNTNTDLPDIVGEVRDIKTTYNEETQSTQRTPQTTVCLSVFDGLAMLLYNKLVTSSVEPESYVKGLGVSASDTFLNLGSVTLISELNDYVLNSPPQQCSLTSRRFNSHGMVEENRGEAGLLRARPIIDPEMTTDEPTVIEDGHSVKKTRIEESLKGVYDPHVDYSYAGVFLKFSIIMK</sequence>
<dbReference type="PANTHER" id="PTHR12919:SF37">
    <property type="entry name" value="DUF223 DOMAIN-CONTAINING PROTEIN"/>
    <property type="match status" value="1"/>
</dbReference>
<dbReference type="InterPro" id="IPR023803">
    <property type="entry name" value="Ribosomal_bS16_dom_sf"/>
</dbReference>
<accession>A0ABQ8ECJ5</accession>
<keyword evidence="6" id="KW-1185">Reference proteome</keyword>
<evidence type="ECO:0008006" key="7">
    <source>
        <dbReference type="Google" id="ProtNLM"/>
    </source>
</evidence>
<dbReference type="PANTHER" id="PTHR12919">
    <property type="entry name" value="30S RIBOSOMAL PROTEIN S16"/>
    <property type="match status" value="1"/>
</dbReference>
<comment type="subcellular location">
    <subcellularLocation>
        <location evidence="1">Plastid</location>
        <location evidence="1">Chloroplast</location>
    </subcellularLocation>
</comment>
<keyword evidence="4" id="KW-0687">Ribonucleoprotein</keyword>
<protein>
    <recommendedName>
        <fullName evidence="7">DUF223 domain-containing protein</fullName>
    </recommendedName>
</protein>
<dbReference type="InterPro" id="IPR000307">
    <property type="entry name" value="Ribosomal_bS16"/>
</dbReference>